<dbReference type="Pfam" id="PF00512">
    <property type="entry name" value="HisKA"/>
    <property type="match status" value="1"/>
</dbReference>
<dbReference type="RefSeq" id="WP_189329905.1">
    <property type="nucleotide sequence ID" value="NZ_AP023356.1"/>
</dbReference>
<dbReference type="PROSITE" id="PS50109">
    <property type="entry name" value="HIS_KIN"/>
    <property type="match status" value="1"/>
</dbReference>
<dbReference type="InterPro" id="IPR036890">
    <property type="entry name" value="HATPase_C_sf"/>
</dbReference>
<keyword evidence="10 11" id="KW-0472">Membrane</keyword>
<organism evidence="14 15">
    <name type="scientific">Actinoplanes ianthinogenes</name>
    <dbReference type="NCBI Taxonomy" id="122358"/>
    <lineage>
        <taxon>Bacteria</taxon>
        <taxon>Bacillati</taxon>
        <taxon>Actinomycetota</taxon>
        <taxon>Actinomycetes</taxon>
        <taxon>Micromonosporales</taxon>
        <taxon>Micromonosporaceae</taxon>
        <taxon>Actinoplanes</taxon>
    </lineage>
</organism>
<feature type="transmembrane region" description="Helical" evidence="11">
    <location>
        <begin position="155"/>
        <end position="178"/>
    </location>
</feature>
<dbReference type="Pfam" id="PF00672">
    <property type="entry name" value="HAMP"/>
    <property type="match status" value="1"/>
</dbReference>
<keyword evidence="5" id="KW-0808">Transferase</keyword>
<dbReference type="InterPro" id="IPR050428">
    <property type="entry name" value="TCS_sensor_his_kinase"/>
</dbReference>
<dbReference type="PRINTS" id="PR00344">
    <property type="entry name" value="BCTRLSENSOR"/>
</dbReference>
<evidence type="ECO:0000256" key="9">
    <source>
        <dbReference type="ARBA" id="ARBA00023012"/>
    </source>
</evidence>
<feature type="domain" description="HAMP" evidence="13">
    <location>
        <begin position="179"/>
        <end position="232"/>
    </location>
</feature>
<evidence type="ECO:0000256" key="8">
    <source>
        <dbReference type="ARBA" id="ARBA00022989"/>
    </source>
</evidence>
<dbReference type="Proteomes" id="UP000676967">
    <property type="component" value="Chromosome"/>
</dbReference>
<dbReference type="Gene3D" id="3.30.565.10">
    <property type="entry name" value="Histidine kinase-like ATPase, C-terminal domain"/>
    <property type="match status" value="1"/>
</dbReference>
<dbReference type="SMART" id="SM00304">
    <property type="entry name" value="HAMP"/>
    <property type="match status" value="1"/>
</dbReference>
<evidence type="ECO:0000256" key="3">
    <source>
        <dbReference type="ARBA" id="ARBA00012438"/>
    </source>
</evidence>
<dbReference type="EMBL" id="AP023356">
    <property type="protein sequence ID" value="BCJ47498.1"/>
    <property type="molecule type" value="Genomic_DNA"/>
</dbReference>
<keyword evidence="9" id="KW-0902">Two-component regulatory system</keyword>
<gene>
    <name evidence="14" type="ORF">Aiant_81550</name>
</gene>
<reference evidence="14 15" key="1">
    <citation type="submission" date="2020-08" db="EMBL/GenBank/DDBJ databases">
        <title>Whole genome shotgun sequence of Actinoplanes ianthinogenes NBRC 13996.</title>
        <authorList>
            <person name="Komaki H."/>
            <person name="Tamura T."/>
        </authorList>
    </citation>
    <scope>NUCLEOTIDE SEQUENCE [LARGE SCALE GENOMIC DNA]</scope>
    <source>
        <strain evidence="14 15">NBRC 13996</strain>
    </source>
</reference>
<keyword evidence="4" id="KW-0597">Phosphoprotein</keyword>
<accession>A0ABN6CQI6</accession>
<dbReference type="Gene3D" id="1.10.287.130">
    <property type="match status" value="1"/>
</dbReference>
<proteinExistence type="predicted"/>
<feature type="domain" description="Histidine kinase" evidence="12">
    <location>
        <begin position="240"/>
        <end position="450"/>
    </location>
</feature>
<dbReference type="SUPFAM" id="SSF55874">
    <property type="entry name" value="ATPase domain of HSP90 chaperone/DNA topoisomerase II/histidine kinase"/>
    <property type="match status" value="1"/>
</dbReference>
<dbReference type="Gene3D" id="6.10.340.10">
    <property type="match status" value="1"/>
</dbReference>
<dbReference type="EC" id="2.7.13.3" evidence="3"/>
<dbReference type="InterPro" id="IPR036097">
    <property type="entry name" value="HisK_dim/P_sf"/>
</dbReference>
<evidence type="ECO:0000256" key="7">
    <source>
        <dbReference type="ARBA" id="ARBA00022777"/>
    </source>
</evidence>
<protein>
    <recommendedName>
        <fullName evidence="3">histidine kinase</fullName>
        <ecNumber evidence="3">2.7.13.3</ecNumber>
    </recommendedName>
</protein>
<dbReference type="SUPFAM" id="SSF47384">
    <property type="entry name" value="Homodimeric domain of signal transducing histidine kinase"/>
    <property type="match status" value="1"/>
</dbReference>
<dbReference type="PANTHER" id="PTHR45436:SF5">
    <property type="entry name" value="SENSOR HISTIDINE KINASE TRCS"/>
    <property type="match status" value="1"/>
</dbReference>
<evidence type="ECO:0000313" key="15">
    <source>
        <dbReference type="Proteomes" id="UP000676967"/>
    </source>
</evidence>
<dbReference type="CDD" id="cd06225">
    <property type="entry name" value="HAMP"/>
    <property type="match status" value="1"/>
</dbReference>
<dbReference type="InterPro" id="IPR004358">
    <property type="entry name" value="Sig_transdc_His_kin-like_C"/>
</dbReference>
<comment type="subcellular location">
    <subcellularLocation>
        <location evidence="2">Cell membrane</location>
    </subcellularLocation>
</comment>
<evidence type="ECO:0000313" key="14">
    <source>
        <dbReference type="EMBL" id="BCJ47498.1"/>
    </source>
</evidence>
<dbReference type="PANTHER" id="PTHR45436">
    <property type="entry name" value="SENSOR HISTIDINE KINASE YKOH"/>
    <property type="match status" value="1"/>
</dbReference>
<dbReference type="SMART" id="SM00387">
    <property type="entry name" value="HATPase_c"/>
    <property type="match status" value="1"/>
</dbReference>
<dbReference type="PROSITE" id="PS50885">
    <property type="entry name" value="HAMP"/>
    <property type="match status" value="1"/>
</dbReference>
<sequence>MTRRLLLSYLSLVLLVLLALEIPLGILYTRGTAERFLAAMERDAVVLAERSEEAIEEGERDRVPGLLSEYTRGMGGRVVVVDDDGLLVADSAPGRSSPADPPALTAALREQRSAGFHAATGEWVVTLPAASGTTIRGAVQVSFPASAGTEQARHVWWVLSGAGLAVLLIAAAVAAGLARWMTRPLRDLEQATAQLADGAVPNAKRLDQGPPEVRRLAATFAVTADRLQRLIAGQRAFAADASHQLKTPLTALRLRLENLEPAVDPAALGSLEEAVAETDRLARMVQGLLALARLDDAAVAPVAVDADAVIADRAAGWAAFAHEQHVTLVVAGPPAGKVLAVPGALEQILDNLLANALRVAPIGSRLTIATRVTSPGATTIHVIDEGPGMAAEDRKRAFDRFWRSPQAGDDGSGLGLAIVERLVRAGGGQIRLDRAPGGGIDAVIRLRPADRLRVTATSRRPRTQVLQHLN</sequence>
<evidence type="ECO:0000256" key="4">
    <source>
        <dbReference type="ARBA" id="ARBA00022553"/>
    </source>
</evidence>
<dbReference type="GO" id="GO:0016301">
    <property type="term" value="F:kinase activity"/>
    <property type="evidence" value="ECO:0007669"/>
    <property type="project" value="UniProtKB-KW"/>
</dbReference>
<dbReference type="CDD" id="cd00082">
    <property type="entry name" value="HisKA"/>
    <property type="match status" value="1"/>
</dbReference>
<evidence type="ECO:0000256" key="5">
    <source>
        <dbReference type="ARBA" id="ARBA00022679"/>
    </source>
</evidence>
<keyword evidence="15" id="KW-1185">Reference proteome</keyword>
<dbReference type="InterPro" id="IPR003594">
    <property type="entry name" value="HATPase_dom"/>
</dbReference>
<dbReference type="CDD" id="cd00075">
    <property type="entry name" value="HATPase"/>
    <property type="match status" value="1"/>
</dbReference>
<dbReference type="InterPro" id="IPR003660">
    <property type="entry name" value="HAMP_dom"/>
</dbReference>
<dbReference type="InterPro" id="IPR005467">
    <property type="entry name" value="His_kinase_dom"/>
</dbReference>
<evidence type="ECO:0000256" key="11">
    <source>
        <dbReference type="SAM" id="Phobius"/>
    </source>
</evidence>
<evidence type="ECO:0000259" key="12">
    <source>
        <dbReference type="PROSITE" id="PS50109"/>
    </source>
</evidence>
<evidence type="ECO:0000256" key="1">
    <source>
        <dbReference type="ARBA" id="ARBA00000085"/>
    </source>
</evidence>
<keyword evidence="8 11" id="KW-1133">Transmembrane helix</keyword>
<comment type="catalytic activity">
    <reaction evidence="1">
        <text>ATP + protein L-histidine = ADP + protein N-phospho-L-histidine.</text>
        <dbReference type="EC" id="2.7.13.3"/>
    </reaction>
</comment>
<evidence type="ECO:0000256" key="6">
    <source>
        <dbReference type="ARBA" id="ARBA00022692"/>
    </source>
</evidence>
<dbReference type="InterPro" id="IPR003661">
    <property type="entry name" value="HisK_dim/P_dom"/>
</dbReference>
<dbReference type="Pfam" id="PF02518">
    <property type="entry name" value="HATPase_c"/>
    <property type="match status" value="1"/>
</dbReference>
<evidence type="ECO:0000256" key="10">
    <source>
        <dbReference type="ARBA" id="ARBA00023136"/>
    </source>
</evidence>
<keyword evidence="6 11" id="KW-0812">Transmembrane</keyword>
<keyword evidence="7 14" id="KW-0418">Kinase</keyword>
<evidence type="ECO:0000259" key="13">
    <source>
        <dbReference type="PROSITE" id="PS50885"/>
    </source>
</evidence>
<dbReference type="SMART" id="SM00388">
    <property type="entry name" value="HisKA"/>
    <property type="match status" value="1"/>
</dbReference>
<evidence type="ECO:0000256" key="2">
    <source>
        <dbReference type="ARBA" id="ARBA00004236"/>
    </source>
</evidence>
<name>A0ABN6CQI6_9ACTN</name>